<dbReference type="RefSeq" id="WP_211468301.1">
    <property type="nucleotide sequence ID" value="NZ_JAGSXH010000040.1"/>
</dbReference>
<proteinExistence type="predicted"/>
<dbReference type="Proteomes" id="UP000677913">
    <property type="component" value="Unassembled WGS sequence"/>
</dbReference>
<organism evidence="2 3">
    <name type="scientific">Actinocrinis puniceicyclus</name>
    <dbReference type="NCBI Taxonomy" id="977794"/>
    <lineage>
        <taxon>Bacteria</taxon>
        <taxon>Bacillati</taxon>
        <taxon>Actinomycetota</taxon>
        <taxon>Actinomycetes</taxon>
        <taxon>Catenulisporales</taxon>
        <taxon>Actinospicaceae</taxon>
        <taxon>Actinocrinis</taxon>
    </lineage>
</organism>
<gene>
    <name evidence="2" type="ORF">KGA66_13365</name>
</gene>
<dbReference type="AlphaFoldDB" id="A0A8J7WNL4"/>
<protein>
    <submittedName>
        <fullName evidence="2">DUF3159 domain-containing protein</fullName>
    </submittedName>
</protein>
<feature type="transmembrane region" description="Helical" evidence="1">
    <location>
        <begin position="119"/>
        <end position="141"/>
    </location>
</feature>
<dbReference type="EMBL" id="JAGSXH010000040">
    <property type="protein sequence ID" value="MBS2964040.1"/>
    <property type="molecule type" value="Genomic_DNA"/>
</dbReference>
<name>A0A8J7WNL4_9ACTN</name>
<feature type="transmembrane region" description="Helical" evidence="1">
    <location>
        <begin position="185"/>
        <end position="209"/>
    </location>
</feature>
<feature type="transmembrane region" description="Helical" evidence="1">
    <location>
        <begin position="153"/>
        <end position="173"/>
    </location>
</feature>
<keyword evidence="1" id="KW-1133">Transmembrane helix</keyword>
<sequence>MVPEPRDGAPGATDEERLEAYKESILANFGGKRGLTETGLPSILFIAVFTATRNLNESLWSAVAVAAALTVVRLAQRDKLQHALGGLFGVVVCAGFAKYTGQAKDFYLPSVLLNVGEALLFSVSALARWPIVGLVIGPITGEMMAWRDHPERLRVFTISTWLLAAMFALRVAIEIPLYLANQITALGAAKVVLGYPLYIAVVFVCWRIIKKAPLPAQPS</sequence>
<dbReference type="InterPro" id="IPR016566">
    <property type="entry name" value="UCP010219"/>
</dbReference>
<accession>A0A8J7WNL4</accession>
<reference evidence="2" key="1">
    <citation type="submission" date="2021-04" db="EMBL/GenBank/DDBJ databases">
        <title>Genome based classification of Actinospica acidithermotolerans sp. nov., an actinobacterium isolated from an Indonesian hot spring.</title>
        <authorList>
            <person name="Kusuma A.B."/>
            <person name="Putra K.E."/>
            <person name="Nafisah S."/>
            <person name="Loh J."/>
            <person name="Nouioui I."/>
            <person name="Goodfellow M."/>
        </authorList>
    </citation>
    <scope>NUCLEOTIDE SEQUENCE</scope>
    <source>
        <strain evidence="2">DSM 45618</strain>
    </source>
</reference>
<keyword evidence="1" id="KW-0472">Membrane</keyword>
<evidence type="ECO:0000313" key="2">
    <source>
        <dbReference type="EMBL" id="MBS2964040.1"/>
    </source>
</evidence>
<feature type="transmembrane region" description="Helical" evidence="1">
    <location>
        <begin position="58"/>
        <end position="75"/>
    </location>
</feature>
<evidence type="ECO:0000313" key="3">
    <source>
        <dbReference type="Proteomes" id="UP000677913"/>
    </source>
</evidence>
<comment type="caution">
    <text evidence="2">The sequence shown here is derived from an EMBL/GenBank/DDBJ whole genome shotgun (WGS) entry which is preliminary data.</text>
</comment>
<keyword evidence="3" id="KW-1185">Reference proteome</keyword>
<evidence type="ECO:0000256" key="1">
    <source>
        <dbReference type="SAM" id="Phobius"/>
    </source>
</evidence>
<keyword evidence="1" id="KW-0812">Transmembrane</keyword>
<feature type="transmembrane region" description="Helical" evidence="1">
    <location>
        <begin position="82"/>
        <end position="99"/>
    </location>
</feature>
<dbReference type="Pfam" id="PF11361">
    <property type="entry name" value="DUF3159"/>
    <property type="match status" value="1"/>
</dbReference>
<dbReference type="PIRSF" id="PIRSF010219">
    <property type="entry name" value="UCP010219"/>
    <property type="match status" value="1"/>
</dbReference>